<feature type="transmembrane region" description="Helical" evidence="1">
    <location>
        <begin position="152"/>
        <end position="172"/>
    </location>
</feature>
<evidence type="ECO:0000313" key="4">
    <source>
        <dbReference type="Proteomes" id="UP000273119"/>
    </source>
</evidence>
<dbReference type="SUPFAM" id="SSF48317">
    <property type="entry name" value="Acid phosphatase/Vanadium-dependent haloperoxidase"/>
    <property type="match status" value="1"/>
</dbReference>
<keyword evidence="1" id="KW-1133">Transmembrane helix</keyword>
<feature type="transmembrane region" description="Helical" evidence="1">
    <location>
        <begin position="210"/>
        <end position="232"/>
    </location>
</feature>
<dbReference type="CDD" id="cd03392">
    <property type="entry name" value="PAP2_like_2"/>
    <property type="match status" value="1"/>
</dbReference>
<dbReference type="Gene3D" id="1.20.144.10">
    <property type="entry name" value="Phosphatidic acid phosphatase type 2/haloperoxidase"/>
    <property type="match status" value="2"/>
</dbReference>
<dbReference type="Proteomes" id="UP000273119">
    <property type="component" value="Unassembled WGS sequence"/>
</dbReference>
<organism evidence="3 4">
    <name type="scientific">Galactobacter caseinivorans</name>
    <dbReference type="NCBI Taxonomy" id="2676123"/>
    <lineage>
        <taxon>Bacteria</taxon>
        <taxon>Bacillati</taxon>
        <taxon>Actinomycetota</taxon>
        <taxon>Actinomycetes</taxon>
        <taxon>Micrococcales</taxon>
        <taxon>Micrococcaceae</taxon>
        <taxon>Galactobacter</taxon>
    </lineage>
</organism>
<name>A0A496PHB9_9MICC</name>
<feature type="domain" description="Phosphatidic acid phosphatase type 2/haloperoxidase" evidence="2">
    <location>
        <begin position="109"/>
        <end position="225"/>
    </location>
</feature>
<feature type="transmembrane region" description="Helical" evidence="1">
    <location>
        <begin position="25"/>
        <end position="46"/>
    </location>
</feature>
<feature type="transmembrane region" description="Helical" evidence="1">
    <location>
        <begin position="77"/>
        <end position="101"/>
    </location>
</feature>
<keyword evidence="1" id="KW-0472">Membrane</keyword>
<dbReference type="InterPro" id="IPR000326">
    <property type="entry name" value="PAP2/HPO"/>
</dbReference>
<proteinExistence type="predicted"/>
<evidence type="ECO:0000256" key="1">
    <source>
        <dbReference type="SAM" id="Phobius"/>
    </source>
</evidence>
<gene>
    <name evidence="3" type="ORF">DWQ67_10395</name>
</gene>
<evidence type="ECO:0000313" key="3">
    <source>
        <dbReference type="EMBL" id="RKW69878.1"/>
    </source>
</evidence>
<protein>
    <submittedName>
        <fullName evidence="3">PAP2 family protein</fullName>
    </submittedName>
</protein>
<sequence length="251" mass="27296">MTSATASLLAPDSGHPAPLRLRAHLPGVVVLLVLALITVVGAAVVYDWVADGQRLAAVDVPVLEWFSQHRAPGVTEALVVLSIIGSTTVLTPLLALFIGMLCWHRKTLWPLVVLLATAACSVLTTVLLKNALERPRPPYEHAIPPYETSGSFPSGHTLNSTTLCLVLIYLVLRWATATWVRRVLVIVAILYPLLMAFSRVYMGAHWVTDVVAGWLIGAAWAAVIISVDRLLLLRRPERVTQAPRTSPMNAE</sequence>
<dbReference type="EMBL" id="QQXL01000006">
    <property type="protein sequence ID" value="RKW69878.1"/>
    <property type="molecule type" value="Genomic_DNA"/>
</dbReference>
<dbReference type="AlphaFoldDB" id="A0A496PHB9"/>
<keyword evidence="4" id="KW-1185">Reference proteome</keyword>
<accession>A0A496PHB9</accession>
<dbReference type="PANTHER" id="PTHR14969:SF13">
    <property type="entry name" value="AT30094P"/>
    <property type="match status" value="1"/>
</dbReference>
<comment type="caution">
    <text evidence="3">The sequence shown here is derived from an EMBL/GenBank/DDBJ whole genome shotgun (WGS) entry which is preliminary data.</text>
</comment>
<feature type="transmembrane region" description="Helical" evidence="1">
    <location>
        <begin position="108"/>
        <end position="132"/>
    </location>
</feature>
<reference evidence="3 4" key="1">
    <citation type="submission" date="2018-07" db="EMBL/GenBank/DDBJ databases">
        <title>Arthrobacter sp. nov., isolated from raw cow's milk with high bacterial count.</title>
        <authorList>
            <person name="Hahne J."/>
            <person name="Isele D."/>
            <person name="Lipski A."/>
        </authorList>
    </citation>
    <scope>NUCLEOTIDE SEQUENCE [LARGE SCALE GENOMIC DNA]</scope>
    <source>
        <strain evidence="3 4">JZ R-183</strain>
    </source>
</reference>
<dbReference type="SMART" id="SM00014">
    <property type="entry name" value="acidPPc"/>
    <property type="match status" value="1"/>
</dbReference>
<evidence type="ECO:0000259" key="2">
    <source>
        <dbReference type="SMART" id="SM00014"/>
    </source>
</evidence>
<keyword evidence="1" id="KW-0812">Transmembrane</keyword>
<dbReference type="PANTHER" id="PTHR14969">
    <property type="entry name" value="SPHINGOSINE-1-PHOSPHATE PHOSPHOHYDROLASE"/>
    <property type="match status" value="1"/>
</dbReference>
<dbReference type="RefSeq" id="WP_121485549.1">
    <property type="nucleotide sequence ID" value="NZ_QQXL01000006.1"/>
</dbReference>
<dbReference type="Pfam" id="PF01569">
    <property type="entry name" value="PAP2"/>
    <property type="match status" value="1"/>
</dbReference>
<feature type="transmembrane region" description="Helical" evidence="1">
    <location>
        <begin position="184"/>
        <end position="204"/>
    </location>
</feature>
<dbReference type="InterPro" id="IPR036938">
    <property type="entry name" value="PAP2/HPO_sf"/>
</dbReference>